<evidence type="ECO:0000259" key="1">
    <source>
        <dbReference type="Pfam" id="PF12680"/>
    </source>
</evidence>
<protein>
    <recommendedName>
        <fullName evidence="1">SnoaL-like domain-containing protein</fullName>
    </recommendedName>
</protein>
<dbReference type="Pfam" id="PF12680">
    <property type="entry name" value="SnoaL_2"/>
    <property type="match status" value="1"/>
</dbReference>
<dbReference type="Gene3D" id="3.10.450.50">
    <property type="match status" value="1"/>
</dbReference>
<dbReference type="InterPro" id="IPR037401">
    <property type="entry name" value="SnoaL-like"/>
</dbReference>
<proteinExistence type="predicted"/>
<feature type="domain" description="SnoaL-like" evidence="1">
    <location>
        <begin position="7"/>
        <end position="96"/>
    </location>
</feature>
<sequence length="174" mass="20119">MSARRTVEEWIRRFNKGDAIALAELYHENAMSLWPMQRPVIGRAAIQKIFRPNLAIAERICTPEFIYEEDDRVIIEWWDMFAWQGCGVFIMRGSRIDFSYWDIVSSDAFSKEYVRTNQYTRKTDSDRIILGDKNARRSLTSLAAAVPSWIVRFIRGPDCISAASNARKTDDGAE</sequence>
<comment type="caution">
    <text evidence="2">The sequence shown here is derived from an EMBL/GenBank/DDBJ whole genome shotgun (WGS) entry which is preliminary data.</text>
</comment>
<evidence type="ECO:0000313" key="3">
    <source>
        <dbReference type="Proteomes" id="UP000220353"/>
    </source>
</evidence>
<gene>
    <name evidence="2" type="ORF">CO661_31125</name>
</gene>
<organism evidence="2 3">
    <name type="scientific">Rhizobium fredii</name>
    <name type="common">Sinorhizobium fredii</name>
    <dbReference type="NCBI Taxonomy" id="380"/>
    <lineage>
        <taxon>Bacteria</taxon>
        <taxon>Pseudomonadati</taxon>
        <taxon>Pseudomonadota</taxon>
        <taxon>Alphaproteobacteria</taxon>
        <taxon>Hyphomicrobiales</taxon>
        <taxon>Rhizobiaceae</taxon>
        <taxon>Sinorhizobium/Ensifer group</taxon>
        <taxon>Sinorhizobium</taxon>
    </lineage>
</organism>
<dbReference type="EMBL" id="NWTC01000041">
    <property type="protein sequence ID" value="PDT44108.1"/>
    <property type="molecule type" value="Genomic_DNA"/>
</dbReference>
<dbReference type="Proteomes" id="UP000220353">
    <property type="component" value="Unassembled WGS sequence"/>
</dbReference>
<accession>A0A2A6LP24</accession>
<dbReference type="SUPFAM" id="SSF54427">
    <property type="entry name" value="NTF2-like"/>
    <property type="match status" value="1"/>
</dbReference>
<dbReference type="AlphaFoldDB" id="A0A2A6LP24"/>
<dbReference type="InterPro" id="IPR032710">
    <property type="entry name" value="NTF2-like_dom_sf"/>
</dbReference>
<name>A0A2A6LP24_RHIFR</name>
<dbReference type="RefSeq" id="WP_097587954.1">
    <property type="nucleotide sequence ID" value="NZ_NWTC01000041.1"/>
</dbReference>
<reference evidence="2 3" key="1">
    <citation type="submission" date="2017-09" db="EMBL/GenBank/DDBJ databases">
        <title>Comparative genomics of rhizobia isolated from Phaseolus vulgaris in China.</title>
        <authorList>
            <person name="Tong W."/>
        </authorList>
    </citation>
    <scope>NUCLEOTIDE SEQUENCE [LARGE SCALE GENOMIC DNA]</scope>
    <source>
        <strain evidence="2 3">PCH1</strain>
    </source>
</reference>
<evidence type="ECO:0000313" key="2">
    <source>
        <dbReference type="EMBL" id="PDT44108.1"/>
    </source>
</evidence>